<name>A0A1I7Y7A2_9BILA</name>
<sequence>MDILNILDWTLALMFYISFIAYIKSSFKYIKNSFTIVVDPDMKTVFTLSSFDQQPLADKVTLKQTVASFFSTFKGKSARVIKGHVTA</sequence>
<feature type="transmembrane region" description="Helical" evidence="1">
    <location>
        <begin position="6"/>
        <end position="23"/>
    </location>
</feature>
<keyword evidence="1" id="KW-0472">Membrane</keyword>
<dbReference type="Proteomes" id="UP000095287">
    <property type="component" value="Unplaced"/>
</dbReference>
<dbReference type="AlphaFoldDB" id="A0A1I7Y7A2"/>
<evidence type="ECO:0000313" key="2">
    <source>
        <dbReference type="Proteomes" id="UP000095287"/>
    </source>
</evidence>
<keyword evidence="2" id="KW-1185">Reference proteome</keyword>
<proteinExistence type="predicted"/>
<evidence type="ECO:0000256" key="1">
    <source>
        <dbReference type="SAM" id="Phobius"/>
    </source>
</evidence>
<keyword evidence="1" id="KW-1133">Transmembrane helix</keyword>
<reference evidence="3" key="1">
    <citation type="submission" date="2016-11" db="UniProtKB">
        <authorList>
            <consortium name="WormBaseParasite"/>
        </authorList>
    </citation>
    <scope>IDENTIFICATION</scope>
</reference>
<protein>
    <submittedName>
        <fullName evidence="3">Bacteriophage protein</fullName>
    </submittedName>
</protein>
<accession>A0A1I7Y7A2</accession>
<keyword evidence="1" id="KW-0812">Transmembrane</keyword>
<dbReference type="WBParaSite" id="L893_g13347.t1">
    <property type="protein sequence ID" value="L893_g13347.t1"/>
    <property type="gene ID" value="L893_g13347"/>
</dbReference>
<evidence type="ECO:0000313" key="3">
    <source>
        <dbReference type="WBParaSite" id="L893_g13347.t1"/>
    </source>
</evidence>
<organism evidence="2 3">
    <name type="scientific">Steinernema glaseri</name>
    <dbReference type="NCBI Taxonomy" id="37863"/>
    <lineage>
        <taxon>Eukaryota</taxon>
        <taxon>Metazoa</taxon>
        <taxon>Ecdysozoa</taxon>
        <taxon>Nematoda</taxon>
        <taxon>Chromadorea</taxon>
        <taxon>Rhabditida</taxon>
        <taxon>Tylenchina</taxon>
        <taxon>Panagrolaimomorpha</taxon>
        <taxon>Strongyloidoidea</taxon>
        <taxon>Steinernematidae</taxon>
        <taxon>Steinernema</taxon>
    </lineage>
</organism>